<dbReference type="InterPro" id="IPR044688">
    <property type="entry name" value="SCI-1-like"/>
</dbReference>
<feature type="compositionally biased region" description="Basic and acidic residues" evidence="1">
    <location>
        <begin position="267"/>
        <end position="285"/>
    </location>
</feature>
<feature type="region of interest" description="Disordered" evidence="1">
    <location>
        <begin position="297"/>
        <end position="325"/>
    </location>
</feature>
<dbReference type="Proteomes" id="UP001274830">
    <property type="component" value="Unassembled WGS sequence"/>
</dbReference>
<gene>
    <name evidence="2" type="ORF">LTR78_000850</name>
</gene>
<proteinExistence type="predicted"/>
<name>A0AAE0WWF4_9PEZI</name>
<evidence type="ECO:0000313" key="3">
    <source>
        <dbReference type="Proteomes" id="UP001274830"/>
    </source>
</evidence>
<feature type="compositionally biased region" description="Acidic residues" evidence="1">
    <location>
        <begin position="253"/>
        <end position="266"/>
    </location>
</feature>
<keyword evidence="3" id="KW-1185">Reference proteome</keyword>
<reference evidence="2" key="1">
    <citation type="submission" date="2023-07" db="EMBL/GenBank/DDBJ databases">
        <title>Black Yeasts Isolated from many extreme environments.</title>
        <authorList>
            <person name="Coleine C."/>
            <person name="Stajich J.E."/>
            <person name="Selbmann L."/>
        </authorList>
    </citation>
    <scope>NUCLEOTIDE SEQUENCE</scope>
    <source>
        <strain evidence="2">CCFEE 5485</strain>
    </source>
</reference>
<evidence type="ECO:0008006" key="4">
    <source>
        <dbReference type="Google" id="ProtNLM"/>
    </source>
</evidence>
<comment type="caution">
    <text evidence="2">The sequence shown here is derived from an EMBL/GenBank/DDBJ whole genome shotgun (WGS) entry which is preliminary data.</text>
</comment>
<dbReference type="PANTHER" id="PTHR34117:SF1">
    <property type="entry name" value="STYLE CELL-CYCLE INHIBITOR 1"/>
    <property type="match status" value="1"/>
</dbReference>
<feature type="region of interest" description="Disordered" evidence="1">
    <location>
        <begin position="1"/>
        <end position="48"/>
    </location>
</feature>
<sequence>MYSNRNNHRPDQDRKRSRSPYHGIDRDVKRTRPRSPYRKSGDDHHASKKSNAIHLPFHAHHLHKRGVEAYRPLLANYLDVQKNLNIDDLDEDEVKGRWKSFLGKWNRGELAEGWYDPATKQKADERYEVQAVVPARDRDPPPARRAVQEAPVSDDEEDDGYGPALPEPTQQRAGPAIPRAEDFEMRREQAEEDREARLADARYDRKQDRKLQQERLDEMAPRADPGSRERQLEKKRVATATNRDFREAKDGGEVEVAENDLMGDDGDGYKKQRKELEKKKSEREIRKEEVLRARAAEREERLEQARRKEDKTMDMLRDMAKQRFG</sequence>
<dbReference type="PANTHER" id="PTHR34117">
    <property type="entry name" value="STYLE CELL-CYCLE INHIBITOR 1"/>
    <property type="match status" value="1"/>
</dbReference>
<dbReference type="AlphaFoldDB" id="A0AAE0WWF4"/>
<evidence type="ECO:0000256" key="1">
    <source>
        <dbReference type="SAM" id="MobiDB-lite"/>
    </source>
</evidence>
<dbReference type="EMBL" id="JAUTXT010000002">
    <property type="protein sequence ID" value="KAK3679289.1"/>
    <property type="molecule type" value="Genomic_DNA"/>
</dbReference>
<feature type="region of interest" description="Disordered" evidence="1">
    <location>
        <begin position="132"/>
        <end position="285"/>
    </location>
</feature>
<organism evidence="2 3">
    <name type="scientific">Recurvomyces mirabilis</name>
    <dbReference type="NCBI Taxonomy" id="574656"/>
    <lineage>
        <taxon>Eukaryota</taxon>
        <taxon>Fungi</taxon>
        <taxon>Dikarya</taxon>
        <taxon>Ascomycota</taxon>
        <taxon>Pezizomycotina</taxon>
        <taxon>Dothideomycetes</taxon>
        <taxon>Dothideomycetidae</taxon>
        <taxon>Mycosphaerellales</taxon>
        <taxon>Teratosphaeriaceae</taxon>
        <taxon>Recurvomyces</taxon>
    </lineage>
</organism>
<accession>A0AAE0WWF4</accession>
<feature type="compositionally biased region" description="Basic and acidic residues" evidence="1">
    <location>
        <begin position="179"/>
        <end position="236"/>
    </location>
</feature>
<protein>
    <recommendedName>
        <fullName evidence="4">RNA helicase HEL117</fullName>
    </recommendedName>
</protein>
<evidence type="ECO:0000313" key="2">
    <source>
        <dbReference type="EMBL" id="KAK3679289.1"/>
    </source>
</evidence>
<feature type="compositionally biased region" description="Basic and acidic residues" evidence="1">
    <location>
        <begin position="243"/>
        <end position="252"/>
    </location>
</feature>